<keyword evidence="3" id="KW-1185">Reference proteome</keyword>
<dbReference type="Proteomes" id="UP000636709">
    <property type="component" value="Unassembled WGS sequence"/>
</dbReference>
<dbReference type="AlphaFoldDB" id="A0A835EF22"/>
<evidence type="ECO:0000256" key="1">
    <source>
        <dbReference type="SAM" id="MobiDB-lite"/>
    </source>
</evidence>
<organism evidence="2 3">
    <name type="scientific">Digitaria exilis</name>
    <dbReference type="NCBI Taxonomy" id="1010633"/>
    <lineage>
        <taxon>Eukaryota</taxon>
        <taxon>Viridiplantae</taxon>
        <taxon>Streptophyta</taxon>
        <taxon>Embryophyta</taxon>
        <taxon>Tracheophyta</taxon>
        <taxon>Spermatophyta</taxon>
        <taxon>Magnoliopsida</taxon>
        <taxon>Liliopsida</taxon>
        <taxon>Poales</taxon>
        <taxon>Poaceae</taxon>
        <taxon>PACMAD clade</taxon>
        <taxon>Panicoideae</taxon>
        <taxon>Panicodae</taxon>
        <taxon>Paniceae</taxon>
        <taxon>Anthephorinae</taxon>
        <taxon>Digitaria</taxon>
    </lineage>
</organism>
<feature type="region of interest" description="Disordered" evidence="1">
    <location>
        <begin position="105"/>
        <end position="124"/>
    </location>
</feature>
<comment type="caution">
    <text evidence="2">The sequence shown here is derived from an EMBL/GenBank/DDBJ whole genome shotgun (WGS) entry which is preliminary data.</text>
</comment>
<reference evidence="2" key="1">
    <citation type="submission" date="2020-07" db="EMBL/GenBank/DDBJ databases">
        <title>Genome sequence and genetic diversity analysis of an under-domesticated orphan crop, white fonio (Digitaria exilis).</title>
        <authorList>
            <person name="Bennetzen J.L."/>
            <person name="Chen S."/>
            <person name="Ma X."/>
            <person name="Wang X."/>
            <person name="Yssel A.E.J."/>
            <person name="Chaluvadi S.R."/>
            <person name="Johnson M."/>
            <person name="Gangashetty P."/>
            <person name="Hamidou F."/>
            <person name="Sanogo M.D."/>
            <person name="Zwaenepoel A."/>
            <person name="Wallace J."/>
            <person name="Van De Peer Y."/>
            <person name="Van Deynze A."/>
        </authorList>
    </citation>
    <scope>NUCLEOTIDE SEQUENCE</scope>
    <source>
        <tissue evidence="2">Leaves</tissue>
    </source>
</reference>
<proteinExistence type="predicted"/>
<evidence type="ECO:0000313" key="2">
    <source>
        <dbReference type="EMBL" id="KAF8686788.1"/>
    </source>
</evidence>
<protein>
    <submittedName>
        <fullName evidence="2">Uncharacterized protein</fullName>
    </submittedName>
</protein>
<sequence>MALLLRPLLFPNLPSLSPEIPAAALPPGHCSAARAKTDQLASLQLFLNSRILPRAAAPPQALRLRLVSEPPISAAHHDLSLHLESALLARIRASGLRLAQAPPAKSTRCSVRGQEDDSAHPVQAGRVPGLDRLYTRLDRLGPVADLAMCQANNPRFAASDGVPPEVVIVGFRGASVTNGLTGPHRRSGEENSTTARSSAFLLGVLFKLPCLKRISAGLLCCVDRELVARTNYRFPSLVNLEVSAWRTEEPEEFRSRDLRLVSIDGSTR</sequence>
<dbReference type="EMBL" id="JACEFO010002062">
    <property type="protein sequence ID" value="KAF8686788.1"/>
    <property type="molecule type" value="Genomic_DNA"/>
</dbReference>
<gene>
    <name evidence="2" type="ORF">HU200_043430</name>
</gene>
<evidence type="ECO:0000313" key="3">
    <source>
        <dbReference type="Proteomes" id="UP000636709"/>
    </source>
</evidence>
<name>A0A835EF22_9POAL</name>
<accession>A0A835EF22</accession>